<feature type="region of interest" description="Disordered" evidence="1">
    <location>
        <begin position="30"/>
        <end position="50"/>
    </location>
</feature>
<dbReference type="PANTHER" id="PTHR43649">
    <property type="entry name" value="ARABINOSE-BINDING PROTEIN-RELATED"/>
    <property type="match status" value="1"/>
</dbReference>
<name>A0A7Z2VP62_9BACL</name>
<feature type="signal peptide" evidence="2">
    <location>
        <begin position="1"/>
        <end position="33"/>
    </location>
</feature>
<evidence type="ECO:0000256" key="2">
    <source>
        <dbReference type="SAM" id="SignalP"/>
    </source>
</evidence>
<dbReference type="InterPro" id="IPR006059">
    <property type="entry name" value="SBP"/>
</dbReference>
<sequence>MKDKKERFPRLISVLVALAVLAACNGESGPAAATYSSVEPEEEERNIGDNRGDRLYEFGIEPLNISFYAHYSSYNMPQWGEDPSSKWIRDHMKIHVQAVGADGNGAQKLQKMIAGNKLPDLIWGQRDSDLERLREAGMLVPLDDYIEKYPNLKRWAGEKILNLLRASDGKIYFFPNYYTDKPHGNAGYVVNRRIYKELGSPKLETTDDLYAYLVEVKKRYPDVVPFETGQAKEGHGIDQLFSAFKEDNFSFTSNYAVTSGDRMVSIYKDEGFRESAKYVAKLMREGLMTQDAMTQTEEQVSQKLMEGHVAVFASADPIRLSMKPDAELSKNDPDNGYFFIEPIYKQGLDKSKIYPGTYNLLGWNVTAITTSAKDPEAVFAMLDWMTGPEGSSVQMWGPPGPDGYWDGFKEDGITPRFTSKYSEDPEGLARIQSVSGDLIWVGNTTFLDKTKSDYEATLPEEKRNWATYWQSRITWKSQGDATPFMNLYPMPDSEEGVIHRRIKDIWLKARADAMFGTTDEEVDLILDAAHDQSMEAGFQQYLDFITAKWHSNLEKLNKEPDLQN</sequence>
<evidence type="ECO:0000256" key="1">
    <source>
        <dbReference type="SAM" id="MobiDB-lite"/>
    </source>
</evidence>
<dbReference type="EMBL" id="CP051680">
    <property type="protein sequence ID" value="QJD86679.1"/>
    <property type="molecule type" value="Genomic_DNA"/>
</dbReference>
<keyword evidence="4" id="KW-1185">Reference proteome</keyword>
<protein>
    <submittedName>
        <fullName evidence="3">Extracellular solute-binding protein</fullName>
    </submittedName>
</protein>
<organism evidence="3 4">
    <name type="scientific">Cohnella herbarum</name>
    <dbReference type="NCBI Taxonomy" id="2728023"/>
    <lineage>
        <taxon>Bacteria</taxon>
        <taxon>Bacillati</taxon>
        <taxon>Bacillota</taxon>
        <taxon>Bacilli</taxon>
        <taxon>Bacillales</taxon>
        <taxon>Paenibacillaceae</taxon>
        <taxon>Cohnella</taxon>
    </lineage>
</organism>
<evidence type="ECO:0000313" key="4">
    <source>
        <dbReference type="Proteomes" id="UP000502248"/>
    </source>
</evidence>
<feature type="chain" id="PRO_5030514581" evidence="2">
    <location>
        <begin position="34"/>
        <end position="564"/>
    </location>
</feature>
<dbReference type="KEGG" id="cheb:HH215_28235"/>
<dbReference type="AlphaFoldDB" id="A0A7Z2VP62"/>
<dbReference type="RefSeq" id="WP_169282925.1">
    <property type="nucleotide sequence ID" value="NZ_CP051680.1"/>
</dbReference>
<dbReference type="Proteomes" id="UP000502248">
    <property type="component" value="Chromosome"/>
</dbReference>
<dbReference type="PANTHER" id="PTHR43649:SF12">
    <property type="entry name" value="DIACETYLCHITOBIOSE BINDING PROTEIN DASA"/>
    <property type="match status" value="1"/>
</dbReference>
<evidence type="ECO:0000313" key="3">
    <source>
        <dbReference type="EMBL" id="QJD86679.1"/>
    </source>
</evidence>
<dbReference type="InterPro" id="IPR050490">
    <property type="entry name" value="Bact_solute-bd_prot1"/>
</dbReference>
<gene>
    <name evidence="3" type="ORF">HH215_28235</name>
</gene>
<dbReference type="PROSITE" id="PS51257">
    <property type="entry name" value="PROKAR_LIPOPROTEIN"/>
    <property type="match status" value="1"/>
</dbReference>
<accession>A0A7Z2VP62</accession>
<proteinExistence type="predicted"/>
<reference evidence="3 4" key="1">
    <citation type="submission" date="2020-04" db="EMBL/GenBank/DDBJ databases">
        <title>Genome sequencing of novel species.</title>
        <authorList>
            <person name="Heo J."/>
            <person name="Kim S.-J."/>
            <person name="Kim J.-S."/>
            <person name="Hong S.-B."/>
            <person name="Kwon S.-W."/>
        </authorList>
    </citation>
    <scope>NUCLEOTIDE SEQUENCE [LARGE SCALE GENOMIC DNA]</scope>
    <source>
        <strain evidence="3 4">MFER-1</strain>
    </source>
</reference>
<dbReference type="Pfam" id="PF01547">
    <property type="entry name" value="SBP_bac_1"/>
    <property type="match status" value="1"/>
</dbReference>
<dbReference type="Gene3D" id="3.40.190.10">
    <property type="entry name" value="Periplasmic binding protein-like II"/>
    <property type="match status" value="2"/>
</dbReference>
<keyword evidence="2" id="KW-0732">Signal</keyword>
<dbReference type="SUPFAM" id="SSF53850">
    <property type="entry name" value="Periplasmic binding protein-like II"/>
    <property type="match status" value="1"/>
</dbReference>